<evidence type="ECO:0000313" key="2">
    <source>
        <dbReference type="Proteomes" id="UP000050700"/>
    </source>
</evidence>
<dbReference type="AlphaFoldDB" id="A0A158SUN0"/>
<comment type="caution">
    <text evidence="1">The sequence shown here is derived from an EMBL/GenBank/DDBJ whole genome shotgun (WGS) entry which is preliminary data.</text>
</comment>
<sequence>MKVFVTFFAKMLMANKTANCKIVRKDTACKSGVFAFKHFCFLKFSLNSFPTNPPTQTSY</sequence>
<dbReference type="EMBL" id="JMQP01000002">
    <property type="protein sequence ID" value="KIS34574.1"/>
    <property type="molecule type" value="Genomic_DNA"/>
</dbReference>
<accession>A0A158SUN0</accession>
<reference evidence="1 2" key="1">
    <citation type="submission" date="2014-05" db="EMBL/GenBank/DDBJ databases">
        <title>Methylome analysis of the phasevarions of Haemophilus influenzae.</title>
        <authorList>
            <person name="Atack J.M."/>
            <person name="Fox K.L."/>
            <person name="Power P.M."/>
            <person name="Clark T."/>
            <person name="Jurcisek J."/>
            <person name="Korlach J."/>
            <person name="Bakaletz L.O."/>
            <person name="Jennings M.P."/>
        </authorList>
    </citation>
    <scope>NUCLEOTIDE SEQUENCE [LARGE SCALE GENOMIC DNA]</scope>
    <source>
        <strain evidence="1 2">1209</strain>
    </source>
</reference>
<evidence type="ECO:0000313" key="1">
    <source>
        <dbReference type="EMBL" id="KIS34574.1"/>
    </source>
</evidence>
<name>A0A158SUN0_HAEIF</name>
<proteinExistence type="predicted"/>
<organism evidence="1 2">
    <name type="scientific">Haemophilus influenzae</name>
    <dbReference type="NCBI Taxonomy" id="727"/>
    <lineage>
        <taxon>Bacteria</taxon>
        <taxon>Pseudomonadati</taxon>
        <taxon>Pseudomonadota</taxon>
        <taxon>Gammaproteobacteria</taxon>
        <taxon>Pasteurellales</taxon>
        <taxon>Pasteurellaceae</taxon>
        <taxon>Haemophilus</taxon>
    </lineage>
</organism>
<protein>
    <submittedName>
        <fullName evidence="1">Uncharacterized protein</fullName>
    </submittedName>
</protein>
<dbReference type="Proteomes" id="UP000050700">
    <property type="component" value="Unassembled WGS sequence"/>
</dbReference>
<gene>
    <name evidence="1" type="ORF">NTHI1209_00174</name>
</gene>